<accession>A0A6A4HIL5</accession>
<keyword evidence="1" id="KW-1133">Transmembrane helix</keyword>
<dbReference type="OrthoDB" id="2985259at2759"/>
<feature type="transmembrane region" description="Helical" evidence="1">
    <location>
        <begin position="9"/>
        <end position="29"/>
    </location>
</feature>
<reference evidence="2" key="1">
    <citation type="journal article" date="2019" name="Environ. Microbiol.">
        <title>Fungal ecological strategies reflected in gene transcription - a case study of two litter decomposers.</title>
        <authorList>
            <person name="Barbi F."/>
            <person name="Kohler A."/>
            <person name="Barry K."/>
            <person name="Baskaran P."/>
            <person name="Daum C."/>
            <person name="Fauchery L."/>
            <person name="Ihrmark K."/>
            <person name="Kuo A."/>
            <person name="LaButti K."/>
            <person name="Lipzen A."/>
            <person name="Morin E."/>
            <person name="Grigoriev I.V."/>
            <person name="Henrissat B."/>
            <person name="Lindahl B."/>
            <person name="Martin F."/>
        </authorList>
    </citation>
    <scope>NUCLEOTIDE SEQUENCE</scope>
    <source>
        <strain evidence="2">JB14</strain>
    </source>
</reference>
<gene>
    <name evidence="2" type="ORF">BT96DRAFT_977210</name>
</gene>
<keyword evidence="1" id="KW-0472">Membrane</keyword>
<keyword evidence="3" id="KW-1185">Reference proteome</keyword>
<dbReference type="Proteomes" id="UP000799118">
    <property type="component" value="Unassembled WGS sequence"/>
</dbReference>
<dbReference type="AlphaFoldDB" id="A0A6A4HIL5"/>
<sequence length="281" mass="31026">MDINFGRLIMYDLGLFLLQDGIMVWLMVFCTPLPGLLSSAQKVGGGPGAVLGLGGLATPRKILWPARHDHGDVVIRVISPRRRREIVLQDIVLGVFPRVTASLADTFEPTTLPFMLERDMLEIFAQCLEHVTFSSFLIDSPPLSDSQSRPLTGQFRVYITNFDYAVSFPANTLPVDRFCFGEQFFTSTVDSGSDSKRSQLMLKAPEITDIGHPFSPFPVDCWQFAMSALMLGLDSASKLGEGFFANEAVLELLHTMADDDPTCRPSTLDALTSLQNILCLN</sequence>
<protein>
    <recommendedName>
        <fullName evidence="4">Protein kinase domain-containing protein</fullName>
    </recommendedName>
</protein>
<evidence type="ECO:0000313" key="3">
    <source>
        <dbReference type="Proteomes" id="UP000799118"/>
    </source>
</evidence>
<proteinExistence type="predicted"/>
<organism evidence="2 3">
    <name type="scientific">Gymnopus androsaceus JB14</name>
    <dbReference type="NCBI Taxonomy" id="1447944"/>
    <lineage>
        <taxon>Eukaryota</taxon>
        <taxon>Fungi</taxon>
        <taxon>Dikarya</taxon>
        <taxon>Basidiomycota</taxon>
        <taxon>Agaricomycotina</taxon>
        <taxon>Agaricomycetes</taxon>
        <taxon>Agaricomycetidae</taxon>
        <taxon>Agaricales</taxon>
        <taxon>Marasmiineae</taxon>
        <taxon>Omphalotaceae</taxon>
        <taxon>Gymnopus</taxon>
    </lineage>
</organism>
<evidence type="ECO:0000313" key="2">
    <source>
        <dbReference type="EMBL" id="KAE9396967.1"/>
    </source>
</evidence>
<evidence type="ECO:0008006" key="4">
    <source>
        <dbReference type="Google" id="ProtNLM"/>
    </source>
</evidence>
<keyword evidence="1" id="KW-0812">Transmembrane</keyword>
<dbReference type="EMBL" id="ML769505">
    <property type="protein sequence ID" value="KAE9396967.1"/>
    <property type="molecule type" value="Genomic_DNA"/>
</dbReference>
<name>A0A6A4HIL5_9AGAR</name>
<evidence type="ECO:0000256" key="1">
    <source>
        <dbReference type="SAM" id="Phobius"/>
    </source>
</evidence>